<evidence type="ECO:0000313" key="2">
    <source>
        <dbReference type="Proteomes" id="UP000024635"/>
    </source>
</evidence>
<dbReference type="AlphaFoldDB" id="A0A016WYG3"/>
<protein>
    <submittedName>
        <fullName evidence="1">Uncharacterized protein</fullName>
    </submittedName>
</protein>
<name>A0A016WYG3_9BILA</name>
<proteinExistence type="predicted"/>
<organism evidence="1 2">
    <name type="scientific">Ancylostoma ceylanicum</name>
    <dbReference type="NCBI Taxonomy" id="53326"/>
    <lineage>
        <taxon>Eukaryota</taxon>
        <taxon>Metazoa</taxon>
        <taxon>Ecdysozoa</taxon>
        <taxon>Nematoda</taxon>
        <taxon>Chromadorea</taxon>
        <taxon>Rhabditida</taxon>
        <taxon>Rhabditina</taxon>
        <taxon>Rhabditomorpha</taxon>
        <taxon>Strongyloidea</taxon>
        <taxon>Ancylostomatidae</taxon>
        <taxon>Ancylostomatinae</taxon>
        <taxon>Ancylostoma</taxon>
    </lineage>
</organism>
<dbReference type="Proteomes" id="UP000024635">
    <property type="component" value="Unassembled WGS sequence"/>
</dbReference>
<dbReference type="OrthoDB" id="10482360at2759"/>
<comment type="caution">
    <text evidence="1">The sequence shown here is derived from an EMBL/GenBank/DDBJ whole genome shotgun (WGS) entry which is preliminary data.</text>
</comment>
<evidence type="ECO:0000313" key="1">
    <source>
        <dbReference type="EMBL" id="EYC44879.1"/>
    </source>
</evidence>
<gene>
    <name evidence="1" type="primary">Acey_s0446.g1593</name>
    <name evidence="1" type="ORF">Y032_0446g1593</name>
</gene>
<dbReference type="EMBL" id="JARK01000046">
    <property type="protein sequence ID" value="EYC44879.1"/>
    <property type="molecule type" value="Genomic_DNA"/>
</dbReference>
<reference evidence="2" key="1">
    <citation type="journal article" date="2015" name="Nat. Genet.">
        <title>The genome and transcriptome of the zoonotic hookworm Ancylostoma ceylanicum identify infection-specific gene families.</title>
        <authorList>
            <person name="Schwarz E.M."/>
            <person name="Hu Y."/>
            <person name="Antoshechkin I."/>
            <person name="Miller M.M."/>
            <person name="Sternberg P.W."/>
            <person name="Aroian R.V."/>
        </authorList>
    </citation>
    <scope>NUCLEOTIDE SEQUENCE</scope>
    <source>
        <strain evidence="2">HY135</strain>
    </source>
</reference>
<keyword evidence="2" id="KW-1185">Reference proteome</keyword>
<accession>A0A016WYG3</accession>
<sequence length="122" mass="13415">MPFLVEKLQSVLGGGKDSAQNQPAPIIFAPVLVLATGQGSVSDIDFISAHPHSMNLCFFQQNFKLGGMDRLPQLPLYPPINPQARPEGSVPDRLPAEWIPVPMRNDRETLVEHTEIPLHPGM</sequence>